<feature type="region of interest" description="Disordered" evidence="1">
    <location>
        <begin position="56"/>
        <end position="91"/>
    </location>
</feature>
<dbReference type="SUPFAM" id="SSF49503">
    <property type="entry name" value="Cupredoxins"/>
    <property type="match status" value="1"/>
</dbReference>
<sequence>MAKVVIWSVVVVVLMAFAASVSAAMTYEVGGSTGWNIPSDSKTYNNWGAGQTFRIEDRRPSASPPPACTTTFVDSPNTALPDGSRGRRTHLRPSSFHRRRTQLDVVVYSSWAWSGGALFDRIGCRGPSLVLEDHM</sequence>
<protein>
    <recommendedName>
        <fullName evidence="5">Phytocyanin domain-containing protein</fullName>
    </recommendedName>
</protein>
<feature type="compositionally biased region" description="Polar residues" evidence="1">
    <location>
        <begin position="68"/>
        <end position="78"/>
    </location>
</feature>
<dbReference type="InterPro" id="IPR008972">
    <property type="entry name" value="Cupredoxin"/>
</dbReference>
<proteinExistence type="predicted"/>
<dbReference type="Gene3D" id="2.60.40.420">
    <property type="entry name" value="Cupredoxins - blue copper proteins"/>
    <property type="match status" value="1"/>
</dbReference>
<keyword evidence="4" id="KW-1185">Reference proteome</keyword>
<name>A0AAV9DPH6_ACOCL</name>
<reference evidence="3" key="1">
    <citation type="journal article" date="2023" name="Nat. Commun.">
        <title>Diploid and tetraploid genomes of Acorus and the evolution of monocots.</title>
        <authorList>
            <person name="Ma L."/>
            <person name="Liu K.W."/>
            <person name="Li Z."/>
            <person name="Hsiao Y.Y."/>
            <person name="Qi Y."/>
            <person name="Fu T."/>
            <person name="Tang G.D."/>
            <person name="Zhang D."/>
            <person name="Sun W.H."/>
            <person name="Liu D.K."/>
            <person name="Li Y."/>
            <person name="Chen G.Z."/>
            <person name="Liu X.D."/>
            <person name="Liao X.Y."/>
            <person name="Jiang Y.T."/>
            <person name="Yu X."/>
            <person name="Hao Y."/>
            <person name="Huang J."/>
            <person name="Zhao X.W."/>
            <person name="Ke S."/>
            <person name="Chen Y.Y."/>
            <person name="Wu W.L."/>
            <person name="Hsu J.L."/>
            <person name="Lin Y.F."/>
            <person name="Huang M.D."/>
            <person name="Li C.Y."/>
            <person name="Huang L."/>
            <person name="Wang Z.W."/>
            <person name="Zhao X."/>
            <person name="Zhong W.Y."/>
            <person name="Peng D.H."/>
            <person name="Ahmad S."/>
            <person name="Lan S."/>
            <person name="Zhang J.S."/>
            <person name="Tsai W.C."/>
            <person name="Van de Peer Y."/>
            <person name="Liu Z.J."/>
        </authorList>
    </citation>
    <scope>NUCLEOTIDE SEQUENCE</scope>
    <source>
        <strain evidence="3">CP</strain>
    </source>
</reference>
<gene>
    <name evidence="3" type="ORF">QJS10_CPB12g00611</name>
</gene>
<dbReference type="Proteomes" id="UP001180020">
    <property type="component" value="Unassembled WGS sequence"/>
</dbReference>
<feature type="chain" id="PRO_5043754092" description="Phytocyanin domain-containing protein" evidence="2">
    <location>
        <begin position="24"/>
        <end position="135"/>
    </location>
</feature>
<accession>A0AAV9DPH6</accession>
<evidence type="ECO:0000256" key="2">
    <source>
        <dbReference type="SAM" id="SignalP"/>
    </source>
</evidence>
<keyword evidence="2" id="KW-0732">Signal</keyword>
<evidence type="ECO:0000256" key="1">
    <source>
        <dbReference type="SAM" id="MobiDB-lite"/>
    </source>
</evidence>
<dbReference type="EMBL" id="JAUJYO010000012">
    <property type="protein sequence ID" value="KAK1302846.1"/>
    <property type="molecule type" value="Genomic_DNA"/>
</dbReference>
<evidence type="ECO:0008006" key="5">
    <source>
        <dbReference type="Google" id="ProtNLM"/>
    </source>
</evidence>
<organism evidence="3 4">
    <name type="scientific">Acorus calamus</name>
    <name type="common">Sweet flag</name>
    <dbReference type="NCBI Taxonomy" id="4465"/>
    <lineage>
        <taxon>Eukaryota</taxon>
        <taxon>Viridiplantae</taxon>
        <taxon>Streptophyta</taxon>
        <taxon>Embryophyta</taxon>
        <taxon>Tracheophyta</taxon>
        <taxon>Spermatophyta</taxon>
        <taxon>Magnoliopsida</taxon>
        <taxon>Liliopsida</taxon>
        <taxon>Acoraceae</taxon>
        <taxon>Acorus</taxon>
    </lineage>
</organism>
<comment type="caution">
    <text evidence="3">The sequence shown here is derived from an EMBL/GenBank/DDBJ whole genome shotgun (WGS) entry which is preliminary data.</text>
</comment>
<reference evidence="3" key="2">
    <citation type="submission" date="2023-06" db="EMBL/GenBank/DDBJ databases">
        <authorList>
            <person name="Ma L."/>
            <person name="Liu K.-W."/>
            <person name="Li Z."/>
            <person name="Hsiao Y.-Y."/>
            <person name="Qi Y."/>
            <person name="Fu T."/>
            <person name="Tang G."/>
            <person name="Zhang D."/>
            <person name="Sun W.-H."/>
            <person name="Liu D.-K."/>
            <person name="Li Y."/>
            <person name="Chen G.-Z."/>
            <person name="Liu X.-D."/>
            <person name="Liao X.-Y."/>
            <person name="Jiang Y.-T."/>
            <person name="Yu X."/>
            <person name="Hao Y."/>
            <person name="Huang J."/>
            <person name="Zhao X.-W."/>
            <person name="Ke S."/>
            <person name="Chen Y.-Y."/>
            <person name="Wu W.-L."/>
            <person name="Hsu J.-L."/>
            <person name="Lin Y.-F."/>
            <person name="Huang M.-D."/>
            <person name="Li C.-Y."/>
            <person name="Huang L."/>
            <person name="Wang Z.-W."/>
            <person name="Zhao X."/>
            <person name="Zhong W.-Y."/>
            <person name="Peng D.-H."/>
            <person name="Ahmad S."/>
            <person name="Lan S."/>
            <person name="Zhang J.-S."/>
            <person name="Tsai W.-C."/>
            <person name="Van De Peer Y."/>
            <person name="Liu Z.-J."/>
        </authorList>
    </citation>
    <scope>NUCLEOTIDE SEQUENCE</scope>
    <source>
        <strain evidence="3">CP</strain>
        <tissue evidence="3">Leaves</tissue>
    </source>
</reference>
<evidence type="ECO:0000313" key="4">
    <source>
        <dbReference type="Proteomes" id="UP001180020"/>
    </source>
</evidence>
<evidence type="ECO:0000313" key="3">
    <source>
        <dbReference type="EMBL" id="KAK1302846.1"/>
    </source>
</evidence>
<feature type="signal peptide" evidence="2">
    <location>
        <begin position="1"/>
        <end position="23"/>
    </location>
</feature>
<dbReference type="AlphaFoldDB" id="A0AAV9DPH6"/>